<dbReference type="AlphaFoldDB" id="A0A8S9RHP8"/>
<protein>
    <recommendedName>
        <fullName evidence="3">RNase H type-1 domain-containing protein</fullName>
    </recommendedName>
</protein>
<sequence length="116" mass="13692">MSNIESRQEGRFEAFLWAVNGMESHRINKVIFAINDACVVGLVTRPKRWPQFKFQSLEIMKVLAGTEWWRVLIDVKTTNREADRIAQNVPNQRRTQSYVAVGWMYLDIDQFDRMNI</sequence>
<comment type="caution">
    <text evidence="1">The sequence shown here is derived from an EMBL/GenBank/DDBJ whole genome shotgun (WGS) entry which is preliminary data.</text>
</comment>
<evidence type="ECO:0000313" key="2">
    <source>
        <dbReference type="Proteomes" id="UP000712600"/>
    </source>
</evidence>
<proteinExistence type="predicted"/>
<evidence type="ECO:0000313" key="1">
    <source>
        <dbReference type="EMBL" id="KAF3572433.1"/>
    </source>
</evidence>
<dbReference type="EMBL" id="QGKX02000095">
    <property type="protein sequence ID" value="KAF3572433.1"/>
    <property type="molecule type" value="Genomic_DNA"/>
</dbReference>
<organism evidence="1 2">
    <name type="scientific">Brassica cretica</name>
    <name type="common">Mustard</name>
    <dbReference type="NCBI Taxonomy" id="69181"/>
    <lineage>
        <taxon>Eukaryota</taxon>
        <taxon>Viridiplantae</taxon>
        <taxon>Streptophyta</taxon>
        <taxon>Embryophyta</taxon>
        <taxon>Tracheophyta</taxon>
        <taxon>Spermatophyta</taxon>
        <taxon>Magnoliopsida</taxon>
        <taxon>eudicotyledons</taxon>
        <taxon>Gunneridae</taxon>
        <taxon>Pentapetalae</taxon>
        <taxon>rosids</taxon>
        <taxon>malvids</taxon>
        <taxon>Brassicales</taxon>
        <taxon>Brassicaceae</taxon>
        <taxon>Brassiceae</taxon>
        <taxon>Brassica</taxon>
    </lineage>
</organism>
<reference evidence="1" key="1">
    <citation type="submission" date="2019-12" db="EMBL/GenBank/DDBJ databases">
        <title>Genome sequencing and annotation of Brassica cretica.</title>
        <authorList>
            <person name="Studholme D.J."/>
            <person name="Sarris P."/>
        </authorList>
    </citation>
    <scope>NUCLEOTIDE SEQUENCE</scope>
    <source>
        <strain evidence="1">PFS-109/04</strain>
        <tissue evidence="1">Leaf</tissue>
    </source>
</reference>
<evidence type="ECO:0008006" key="3">
    <source>
        <dbReference type="Google" id="ProtNLM"/>
    </source>
</evidence>
<accession>A0A8S9RHP8</accession>
<name>A0A8S9RHP8_BRACR</name>
<gene>
    <name evidence="1" type="ORF">F2Q69_00062566</name>
</gene>
<dbReference type="Proteomes" id="UP000712600">
    <property type="component" value="Unassembled WGS sequence"/>
</dbReference>